<sequence length="170" mass="20043">MAAVRQSDPREYFMDNRVLSFQPRAKRLNHIKTIKKIVTVGFLAGYYDEDLYAGVFEYKYRVDELNTDTKKLEETSSFVRDGEFWDYIEDYKDWCLPYYGCLEDGLPFKQAHAKIKRMYDAWVESGKPTAEEMTQVKICKAIRRLKDKSASEFQNFVESFANFVQVMDSV</sequence>
<proteinExistence type="predicted"/>
<protein>
    <submittedName>
        <fullName evidence="1">Uncharacterized protein</fullName>
    </submittedName>
</protein>
<name>A0ABR3T2L9_9PEZI</name>
<evidence type="ECO:0000313" key="1">
    <source>
        <dbReference type="EMBL" id="KAL1633820.1"/>
    </source>
</evidence>
<dbReference type="EMBL" id="JAJVDC020000019">
    <property type="protein sequence ID" value="KAL1633820.1"/>
    <property type="molecule type" value="Genomic_DNA"/>
</dbReference>
<evidence type="ECO:0000313" key="2">
    <source>
        <dbReference type="Proteomes" id="UP001521116"/>
    </source>
</evidence>
<organism evidence="1 2">
    <name type="scientific">Neofusicoccum ribis</name>
    <dbReference type="NCBI Taxonomy" id="45134"/>
    <lineage>
        <taxon>Eukaryota</taxon>
        <taxon>Fungi</taxon>
        <taxon>Dikarya</taxon>
        <taxon>Ascomycota</taxon>
        <taxon>Pezizomycotina</taxon>
        <taxon>Dothideomycetes</taxon>
        <taxon>Dothideomycetes incertae sedis</taxon>
        <taxon>Botryosphaeriales</taxon>
        <taxon>Botryosphaeriaceae</taxon>
        <taxon>Neofusicoccum</taxon>
    </lineage>
</organism>
<reference evidence="1 2" key="1">
    <citation type="submission" date="2024-02" db="EMBL/GenBank/DDBJ databases">
        <title>De novo assembly and annotation of 12 fungi associated with fruit tree decline syndrome in Ontario, Canada.</title>
        <authorList>
            <person name="Sulman M."/>
            <person name="Ellouze W."/>
            <person name="Ilyukhin E."/>
        </authorList>
    </citation>
    <scope>NUCLEOTIDE SEQUENCE [LARGE SCALE GENOMIC DNA]</scope>
    <source>
        <strain evidence="1 2">M1-105</strain>
    </source>
</reference>
<keyword evidence="2" id="KW-1185">Reference proteome</keyword>
<dbReference type="Proteomes" id="UP001521116">
    <property type="component" value="Unassembled WGS sequence"/>
</dbReference>
<gene>
    <name evidence="1" type="ORF">SLS56_002699</name>
</gene>
<accession>A0ABR3T2L9</accession>
<comment type="caution">
    <text evidence="1">The sequence shown here is derived from an EMBL/GenBank/DDBJ whole genome shotgun (WGS) entry which is preliminary data.</text>
</comment>